<evidence type="ECO:0000313" key="2">
    <source>
        <dbReference type="EMBL" id="CAG6559446.1"/>
    </source>
</evidence>
<proteinExistence type="predicted"/>
<sequence>MSKVNHRHRKYANTSTTSTTKECSSWTTPASKTSPRASRSANSWNFSSNASGPTTSPPRRAPTTGTTSPLYRCAAASATLSAATTFRPFSRTCSGTRKGVGSGCAMGTLGTR</sequence>
<name>A0A8D8NBR8_CULPI</name>
<dbReference type="EMBL" id="HBUE01261746">
    <property type="protein sequence ID" value="CAG6559446.1"/>
    <property type="molecule type" value="Transcribed_RNA"/>
</dbReference>
<accession>A0A8D8NBR8</accession>
<reference evidence="2" key="1">
    <citation type="submission" date="2021-05" db="EMBL/GenBank/DDBJ databases">
        <authorList>
            <person name="Alioto T."/>
            <person name="Alioto T."/>
            <person name="Gomez Garrido J."/>
        </authorList>
    </citation>
    <scope>NUCLEOTIDE SEQUENCE</scope>
</reference>
<organism evidence="2">
    <name type="scientific">Culex pipiens</name>
    <name type="common">House mosquito</name>
    <dbReference type="NCBI Taxonomy" id="7175"/>
    <lineage>
        <taxon>Eukaryota</taxon>
        <taxon>Metazoa</taxon>
        <taxon>Ecdysozoa</taxon>
        <taxon>Arthropoda</taxon>
        <taxon>Hexapoda</taxon>
        <taxon>Insecta</taxon>
        <taxon>Pterygota</taxon>
        <taxon>Neoptera</taxon>
        <taxon>Endopterygota</taxon>
        <taxon>Diptera</taxon>
        <taxon>Nematocera</taxon>
        <taxon>Culicoidea</taxon>
        <taxon>Culicidae</taxon>
        <taxon>Culicinae</taxon>
        <taxon>Culicini</taxon>
        <taxon>Culex</taxon>
        <taxon>Culex</taxon>
    </lineage>
</organism>
<dbReference type="AlphaFoldDB" id="A0A8D8NBR8"/>
<dbReference type="EMBL" id="HBUE01156635">
    <property type="protein sequence ID" value="CAG6508095.1"/>
    <property type="molecule type" value="Transcribed_RNA"/>
</dbReference>
<feature type="compositionally biased region" description="Low complexity" evidence="1">
    <location>
        <begin position="14"/>
        <end position="28"/>
    </location>
</feature>
<feature type="region of interest" description="Disordered" evidence="1">
    <location>
        <begin position="1"/>
        <end position="68"/>
    </location>
</feature>
<protein>
    <submittedName>
        <fullName evidence="2">(northern house mosquito) hypothetical protein</fullName>
    </submittedName>
</protein>
<feature type="compositionally biased region" description="Basic residues" evidence="1">
    <location>
        <begin position="1"/>
        <end position="11"/>
    </location>
</feature>
<feature type="compositionally biased region" description="Low complexity" evidence="1">
    <location>
        <begin position="37"/>
        <end position="54"/>
    </location>
</feature>
<evidence type="ECO:0000256" key="1">
    <source>
        <dbReference type="SAM" id="MobiDB-lite"/>
    </source>
</evidence>